<reference evidence="2" key="1">
    <citation type="submission" date="2023-03" db="EMBL/GenBank/DDBJ databases">
        <title>Massive genome expansion in bonnet fungi (Mycena s.s.) driven by repeated elements and novel gene families across ecological guilds.</title>
        <authorList>
            <consortium name="Lawrence Berkeley National Laboratory"/>
            <person name="Harder C.B."/>
            <person name="Miyauchi S."/>
            <person name="Viragh M."/>
            <person name="Kuo A."/>
            <person name="Thoen E."/>
            <person name="Andreopoulos B."/>
            <person name="Lu D."/>
            <person name="Skrede I."/>
            <person name="Drula E."/>
            <person name="Henrissat B."/>
            <person name="Morin E."/>
            <person name="Kohler A."/>
            <person name="Barry K."/>
            <person name="LaButti K."/>
            <person name="Morin E."/>
            <person name="Salamov A."/>
            <person name="Lipzen A."/>
            <person name="Mereny Z."/>
            <person name="Hegedus B."/>
            <person name="Baldrian P."/>
            <person name="Stursova M."/>
            <person name="Weitz H."/>
            <person name="Taylor A."/>
            <person name="Grigoriev I.V."/>
            <person name="Nagy L.G."/>
            <person name="Martin F."/>
            <person name="Kauserud H."/>
        </authorList>
    </citation>
    <scope>NUCLEOTIDE SEQUENCE</scope>
    <source>
        <strain evidence="2">CBHHK002</strain>
    </source>
</reference>
<dbReference type="EMBL" id="JARIHO010000145">
    <property type="protein sequence ID" value="KAJ7301036.1"/>
    <property type="molecule type" value="Genomic_DNA"/>
</dbReference>
<comment type="caution">
    <text evidence="2">The sequence shown here is derived from an EMBL/GenBank/DDBJ whole genome shotgun (WGS) entry which is preliminary data.</text>
</comment>
<protein>
    <submittedName>
        <fullName evidence="2">Uncharacterized protein</fullName>
    </submittedName>
</protein>
<gene>
    <name evidence="2" type="ORF">DFH08DRAFT_827883</name>
</gene>
<feature type="compositionally biased region" description="Low complexity" evidence="1">
    <location>
        <begin position="120"/>
        <end position="131"/>
    </location>
</feature>
<proteinExistence type="predicted"/>
<keyword evidence="3" id="KW-1185">Reference proteome</keyword>
<evidence type="ECO:0000313" key="3">
    <source>
        <dbReference type="Proteomes" id="UP001218218"/>
    </source>
</evidence>
<evidence type="ECO:0000313" key="2">
    <source>
        <dbReference type="EMBL" id="KAJ7301036.1"/>
    </source>
</evidence>
<feature type="compositionally biased region" description="Polar residues" evidence="1">
    <location>
        <begin position="104"/>
        <end position="118"/>
    </location>
</feature>
<feature type="region of interest" description="Disordered" evidence="1">
    <location>
        <begin position="58"/>
        <end position="78"/>
    </location>
</feature>
<dbReference type="Proteomes" id="UP001218218">
    <property type="component" value="Unassembled WGS sequence"/>
</dbReference>
<sequence>MVGLPAELSTATCQSFPFRDYTLNGGRVRSKTCKCHSEEKRAAAATQPARTFLNPFAVKFTPQPDSTPSDAPPPHVYTQVPESQMKFAITPSESVAQLVARTQYAPQSQSTSAPVHSQSPEDSTASPSPSSDTKDLSLNIDPSLITPTSPTSRSSSNKHDIWPLWVGSEHRLPDVGFKAQPLVRMMLEHSHIRESEL</sequence>
<organism evidence="2 3">
    <name type="scientific">Mycena albidolilacea</name>
    <dbReference type="NCBI Taxonomy" id="1033008"/>
    <lineage>
        <taxon>Eukaryota</taxon>
        <taxon>Fungi</taxon>
        <taxon>Dikarya</taxon>
        <taxon>Basidiomycota</taxon>
        <taxon>Agaricomycotina</taxon>
        <taxon>Agaricomycetes</taxon>
        <taxon>Agaricomycetidae</taxon>
        <taxon>Agaricales</taxon>
        <taxon>Marasmiineae</taxon>
        <taxon>Mycenaceae</taxon>
        <taxon>Mycena</taxon>
    </lineage>
</organism>
<name>A0AAD7E7P9_9AGAR</name>
<evidence type="ECO:0000256" key="1">
    <source>
        <dbReference type="SAM" id="MobiDB-lite"/>
    </source>
</evidence>
<feature type="compositionally biased region" description="Low complexity" evidence="1">
    <location>
        <begin position="142"/>
        <end position="155"/>
    </location>
</feature>
<dbReference type="AlphaFoldDB" id="A0AAD7E7P9"/>
<accession>A0AAD7E7P9</accession>
<feature type="region of interest" description="Disordered" evidence="1">
    <location>
        <begin position="99"/>
        <end position="158"/>
    </location>
</feature>